<dbReference type="Proteomes" id="UP000789702">
    <property type="component" value="Unassembled WGS sequence"/>
</dbReference>
<accession>A0ACA9P818</accession>
<feature type="non-terminal residue" evidence="1">
    <location>
        <position position="52"/>
    </location>
</feature>
<keyword evidence="2" id="KW-1185">Reference proteome</keyword>
<reference evidence="1" key="1">
    <citation type="submission" date="2021-06" db="EMBL/GenBank/DDBJ databases">
        <authorList>
            <person name="Kallberg Y."/>
            <person name="Tangrot J."/>
            <person name="Rosling A."/>
        </authorList>
    </citation>
    <scope>NUCLEOTIDE SEQUENCE</scope>
    <source>
        <strain evidence="1">IL203A</strain>
    </source>
</reference>
<sequence length="52" mass="6092">MQAGIIIYKKFDDGGILAARTTRPKSQVSILIFCDWDLGQFYYVCEILRDYR</sequence>
<comment type="caution">
    <text evidence="1">The sequence shown here is derived from an EMBL/GenBank/DDBJ whole genome shotgun (WGS) entry which is preliminary data.</text>
</comment>
<name>A0ACA9P818_9GLOM</name>
<proteinExistence type="predicted"/>
<gene>
    <name evidence="1" type="ORF">DHETER_LOCUS11428</name>
</gene>
<evidence type="ECO:0000313" key="2">
    <source>
        <dbReference type="Proteomes" id="UP000789702"/>
    </source>
</evidence>
<dbReference type="EMBL" id="CAJVPU010024994">
    <property type="protein sequence ID" value="CAG8694509.1"/>
    <property type="molecule type" value="Genomic_DNA"/>
</dbReference>
<organism evidence="1 2">
    <name type="scientific">Dentiscutata heterogama</name>
    <dbReference type="NCBI Taxonomy" id="1316150"/>
    <lineage>
        <taxon>Eukaryota</taxon>
        <taxon>Fungi</taxon>
        <taxon>Fungi incertae sedis</taxon>
        <taxon>Mucoromycota</taxon>
        <taxon>Glomeromycotina</taxon>
        <taxon>Glomeromycetes</taxon>
        <taxon>Diversisporales</taxon>
        <taxon>Gigasporaceae</taxon>
        <taxon>Dentiscutata</taxon>
    </lineage>
</organism>
<protein>
    <submittedName>
        <fullName evidence="1">11967_t:CDS:1</fullName>
    </submittedName>
</protein>
<evidence type="ECO:0000313" key="1">
    <source>
        <dbReference type="EMBL" id="CAG8694509.1"/>
    </source>
</evidence>